<dbReference type="EMBL" id="QFCR01000042">
    <property type="protein sequence ID" value="TNK89774.1"/>
    <property type="molecule type" value="Genomic_DNA"/>
</dbReference>
<evidence type="ECO:0000313" key="3">
    <source>
        <dbReference type="Proteomes" id="UP000313312"/>
    </source>
</evidence>
<feature type="region of interest" description="Disordered" evidence="1">
    <location>
        <begin position="32"/>
        <end position="66"/>
    </location>
</feature>
<name>A0A5C4THK6_FRUSA</name>
<evidence type="ECO:0000256" key="1">
    <source>
        <dbReference type="SAM" id="MobiDB-lite"/>
    </source>
</evidence>
<feature type="compositionally biased region" description="Basic and acidic residues" evidence="1">
    <location>
        <begin position="38"/>
        <end position="64"/>
    </location>
</feature>
<evidence type="ECO:0000313" key="2">
    <source>
        <dbReference type="EMBL" id="TNK89774.1"/>
    </source>
</evidence>
<dbReference type="AlphaFoldDB" id="A0A5C4THK6"/>
<sequence>MEKEGYAKFDAKHLANYQERLDIVEKLIDNEEQTNALRSEHVEEPRGDKERGMDENRHVDDKMNDLGQARRRLMDKLLQLENIYDK</sequence>
<protein>
    <submittedName>
        <fullName evidence="2">Uncharacterized protein</fullName>
    </submittedName>
</protein>
<organism evidence="2 3">
    <name type="scientific">Fructilactobacillus sanfranciscensis</name>
    <name type="common">Lactobacillus sanfranciscensis</name>
    <dbReference type="NCBI Taxonomy" id="1625"/>
    <lineage>
        <taxon>Bacteria</taxon>
        <taxon>Bacillati</taxon>
        <taxon>Bacillota</taxon>
        <taxon>Bacilli</taxon>
        <taxon>Lactobacillales</taxon>
        <taxon>Lactobacillaceae</taxon>
        <taxon>Fructilactobacillus</taxon>
    </lineage>
</organism>
<dbReference type="RefSeq" id="WP_139562557.1">
    <property type="nucleotide sequence ID" value="NZ_JARBEX010000039.1"/>
</dbReference>
<dbReference type="Proteomes" id="UP000313312">
    <property type="component" value="Unassembled WGS sequence"/>
</dbReference>
<accession>A0A5C4THK6</accession>
<comment type="caution">
    <text evidence="2">The sequence shown here is derived from an EMBL/GenBank/DDBJ whole genome shotgun (WGS) entry which is preliminary data.</text>
</comment>
<gene>
    <name evidence="2" type="ORF">DID87_06950</name>
</gene>
<proteinExistence type="predicted"/>
<reference evidence="2 3" key="1">
    <citation type="submission" date="2018-05" db="EMBL/GenBank/DDBJ databases">
        <title>Lactobacillus sanfranciscensis Ah4 draft denome sequence.</title>
        <authorList>
            <person name="Zhang G."/>
        </authorList>
    </citation>
    <scope>NUCLEOTIDE SEQUENCE [LARGE SCALE GENOMIC DNA]</scope>
    <source>
        <strain evidence="2 3">Ah4</strain>
    </source>
</reference>